<dbReference type="RefSeq" id="XP_018286315.1">
    <property type="nucleotide sequence ID" value="XM_018436985.1"/>
</dbReference>
<organism evidence="1 2">
    <name type="scientific">Phycomyces blakesleeanus (strain ATCC 8743b / DSM 1359 / FGSC 10004 / NBRC 33097 / NRRL 1555)</name>
    <dbReference type="NCBI Taxonomy" id="763407"/>
    <lineage>
        <taxon>Eukaryota</taxon>
        <taxon>Fungi</taxon>
        <taxon>Fungi incertae sedis</taxon>
        <taxon>Mucoromycota</taxon>
        <taxon>Mucoromycotina</taxon>
        <taxon>Mucoromycetes</taxon>
        <taxon>Mucorales</taxon>
        <taxon>Phycomycetaceae</taxon>
        <taxon>Phycomyces</taxon>
    </lineage>
</organism>
<dbReference type="Proteomes" id="UP000077315">
    <property type="component" value="Unassembled WGS sequence"/>
</dbReference>
<protein>
    <submittedName>
        <fullName evidence="1">Uncharacterized protein</fullName>
    </submittedName>
</protein>
<dbReference type="GeneID" id="28997891"/>
<reference evidence="2" key="1">
    <citation type="submission" date="2015-06" db="EMBL/GenBank/DDBJ databases">
        <title>Expansion of signal transduction pathways in fungi by whole-genome duplication.</title>
        <authorList>
            <consortium name="DOE Joint Genome Institute"/>
            <person name="Corrochano L.M."/>
            <person name="Kuo A."/>
            <person name="Marcet-Houben M."/>
            <person name="Polaino S."/>
            <person name="Salamov A."/>
            <person name="Villalobos J.M."/>
            <person name="Alvarez M.I."/>
            <person name="Avalos J."/>
            <person name="Benito E.P."/>
            <person name="Benoit I."/>
            <person name="Burger G."/>
            <person name="Camino L.P."/>
            <person name="Canovas D."/>
            <person name="Cerda-Olmedo E."/>
            <person name="Cheng J.-F."/>
            <person name="Dominguez A."/>
            <person name="Elias M."/>
            <person name="Eslava A.P."/>
            <person name="Glaser F."/>
            <person name="Grimwood J."/>
            <person name="Gutierrez G."/>
            <person name="Heitman J."/>
            <person name="Henrissat B."/>
            <person name="Iturriaga E.A."/>
            <person name="Lang B.F."/>
            <person name="Lavin J.L."/>
            <person name="Lee S."/>
            <person name="Li W."/>
            <person name="Lindquist E."/>
            <person name="Lopez-Garcia S."/>
            <person name="Luque E.M."/>
            <person name="Marcos A.T."/>
            <person name="Martin J."/>
            <person name="McCluskey K."/>
            <person name="Medina H.R."/>
            <person name="Miralles-Duran A."/>
            <person name="Miyazaki A."/>
            <person name="Munoz-Torres E."/>
            <person name="Oguiza J.A."/>
            <person name="Ohm R."/>
            <person name="Olmedo M."/>
            <person name="Orejas M."/>
            <person name="Ortiz-Castellanos L."/>
            <person name="Pisabarro A.G."/>
            <person name="Rodriguez-Romero J."/>
            <person name="Ruiz-Herrera J."/>
            <person name="Ruiz-Vazquez R."/>
            <person name="Sanz C."/>
            <person name="Schackwitz W."/>
            <person name="Schmutz J."/>
            <person name="Shahriari M."/>
            <person name="Shelest E."/>
            <person name="Silva-Franco F."/>
            <person name="Soanes D."/>
            <person name="Syed K."/>
            <person name="Tagua V.G."/>
            <person name="Talbot N.J."/>
            <person name="Thon M."/>
            <person name="De vries R.P."/>
            <person name="Wiebenga A."/>
            <person name="Yadav J.S."/>
            <person name="Braun E.L."/>
            <person name="Baker S."/>
            <person name="Garre V."/>
            <person name="Horwitz B."/>
            <person name="Torres-Martinez S."/>
            <person name="Idnurm A."/>
            <person name="Herrera-Estrella A."/>
            <person name="Gabaldon T."/>
            <person name="Grigoriev I.V."/>
        </authorList>
    </citation>
    <scope>NUCLEOTIDE SEQUENCE [LARGE SCALE GENOMIC DNA]</scope>
    <source>
        <strain evidence="2">NRRL 1555(-)</strain>
    </source>
</reference>
<accession>A0A167KK25</accession>
<evidence type="ECO:0000313" key="2">
    <source>
        <dbReference type="Proteomes" id="UP000077315"/>
    </source>
</evidence>
<evidence type="ECO:0000313" key="1">
    <source>
        <dbReference type="EMBL" id="OAD68275.1"/>
    </source>
</evidence>
<dbReference type="VEuPathDB" id="FungiDB:PHYBLDRAFT_173281"/>
<proteinExistence type="predicted"/>
<gene>
    <name evidence="1" type="ORF">PHYBLDRAFT_173281</name>
</gene>
<dbReference type="AlphaFoldDB" id="A0A167KK25"/>
<dbReference type="InParanoid" id="A0A167KK25"/>
<sequence>MQPKIEAAERAELVQGGNVKDCKPESKTVGVAVWAKARNQILRAPYGRGEDQNDEAGERQVWGLWGVWIWSGNCRDRVQDKRASVETFEELVKDNRMMEYAVEGALGKHAETRIYFIGIGNPEIVPCRLKGRVVGLCSSEGGERQRETGGEVHYHVIEVVREKRYSDNYEDVPELREDERVEHCGTATNGKRTKVVDMTGRFNLGKNVVPERIVLR</sequence>
<keyword evidence="2" id="KW-1185">Reference proteome</keyword>
<dbReference type="EMBL" id="KV440995">
    <property type="protein sequence ID" value="OAD68275.1"/>
    <property type="molecule type" value="Genomic_DNA"/>
</dbReference>
<name>A0A167KK25_PHYB8</name>